<feature type="region of interest" description="Disordered" evidence="2">
    <location>
        <begin position="788"/>
        <end position="821"/>
    </location>
</feature>
<evidence type="ECO:0000313" key="3">
    <source>
        <dbReference type="EMBL" id="KDQ10140.1"/>
    </source>
</evidence>
<sequence>MPQTLCQPRRICTGACKYYNSNRKLKRSQSKNDRLSKELDQAKADANKAYKSAERARLELHRVCQEARASVVCVRQELQEDIKLIEERHAEEMEGVRMEAEAARVEAADSLQRMMDTQDELDTLLVRLEELQRTNNMLRMRDARAPQRLQNAVTSAMTFHLKLRGIITTDTREMIRDFAALGVPAAKINEAIHIATKGAGITTLGDVDRQSVAQIVLEGLIATEIQLVQEMHNTEAISLSGDATTDKHLTYESKHACIRVPKYSPGVQPVTPVLGECMPSQHFLGINHAVDHTSEVQLEEWINGAKRMHETYNTSPAGKRQPRDWRNFARLVKAMNTDHANDQKKLFRLFTEFKKNCEAEMRGEEAFESSESLADIYPILWEEINRVIEEAGGEQVWDTLEPDERQRWECEAYKRACVRIGKERMDAMTPEEIRSILFCLWGGCCMHKALNGVKGGVAGMTAYWKSRGLPGPIKLANKDQKIGVASGNSVTAEKIEASLQGGAAKLTSLAGAVFTHKDKKKGQQDTLQVHMEVEFGYRERFPDTTNNRYHSHSDVAAELVTRHTFYCRFPEPTRDLKDGQKWTNIEQNVWDGLHDTAMLPELHALALDGQTCLKPFLRSVRAATQISSNLCDLGPLLRGMCAQYRRFIADPGLALSPGASYETGTLDRKPWDRPDVVYVVQSMASSLPDLEGVFVAYCEGAVKVWERFTTEFAPGGAIDSASTIERLQAFMMPTNDDNEGALGQMQRGRRHAPNMTIEQHNARRMYCKNDTRAFMRACFGEEEHGHLRKEGRARNKGSIAASHRQKQAAHDKSVQRHKNEKAADRVAEKIAADAEFAEVKVRTDVEDIRSNPGRRAELDKQLNYHRRLDPEIPKKKYTPNRPEKIAALIAAVERYNEREAATKAASQ</sequence>
<organism evidence="3 4">
    <name type="scientific">Botryobasidium botryosum (strain FD-172 SS1)</name>
    <dbReference type="NCBI Taxonomy" id="930990"/>
    <lineage>
        <taxon>Eukaryota</taxon>
        <taxon>Fungi</taxon>
        <taxon>Dikarya</taxon>
        <taxon>Basidiomycota</taxon>
        <taxon>Agaricomycotina</taxon>
        <taxon>Agaricomycetes</taxon>
        <taxon>Cantharellales</taxon>
        <taxon>Botryobasidiaceae</taxon>
        <taxon>Botryobasidium</taxon>
    </lineage>
</organism>
<evidence type="ECO:0000256" key="2">
    <source>
        <dbReference type="SAM" id="MobiDB-lite"/>
    </source>
</evidence>
<evidence type="ECO:0000313" key="4">
    <source>
        <dbReference type="Proteomes" id="UP000027195"/>
    </source>
</evidence>
<dbReference type="HOGENOM" id="CLU_006824_0_0_1"/>
<dbReference type="AlphaFoldDB" id="A0A067M604"/>
<name>A0A067M604_BOTB1</name>
<evidence type="ECO:0000256" key="1">
    <source>
        <dbReference type="SAM" id="Coils"/>
    </source>
</evidence>
<dbReference type="OrthoDB" id="3236156at2759"/>
<accession>A0A067M604</accession>
<dbReference type="STRING" id="930990.A0A067M604"/>
<feature type="coiled-coil region" evidence="1">
    <location>
        <begin position="25"/>
        <end position="141"/>
    </location>
</feature>
<dbReference type="InParanoid" id="A0A067M604"/>
<keyword evidence="4" id="KW-1185">Reference proteome</keyword>
<protein>
    <submittedName>
        <fullName evidence="3">Uncharacterized protein</fullName>
    </submittedName>
</protein>
<gene>
    <name evidence="3" type="ORF">BOTBODRAFT_116269</name>
</gene>
<proteinExistence type="predicted"/>
<dbReference type="Proteomes" id="UP000027195">
    <property type="component" value="Unassembled WGS sequence"/>
</dbReference>
<keyword evidence="1" id="KW-0175">Coiled coil</keyword>
<dbReference type="EMBL" id="KL198071">
    <property type="protein sequence ID" value="KDQ10140.1"/>
    <property type="molecule type" value="Genomic_DNA"/>
</dbReference>
<reference evidence="4" key="1">
    <citation type="journal article" date="2014" name="Proc. Natl. Acad. Sci. U.S.A.">
        <title>Extensive sampling of basidiomycete genomes demonstrates inadequacy of the white-rot/brown-rot paradigm for wood decay fungi.</title>
        <authorList>
            <person name="Riley R."/>
            <person name="Salamov A.A."/>
            <person name="Brown D.W."/>
            <person name="Nagy L.G."/>
            <person name="Floudas D."/>
            <person name="Held B.W."/>
            <person name="Levasseur A."/>
            <person name="Lombard V."/>
            <person name="Morin E."/>
            <person name="Otillar R."/>
            <person name="Lindquist E.A."/>
            <person name="Sun H."/>
            <person name="LaButti K.M."/>
            <person name="Schmutz J."/>
            <person name="Jabbour D."/>
            <person name="Luo H."/>
            <person name="Baker S.E."/>
            <person name="Pisabarro A.G."/>
            <person name="Walton J.D."/>
            <person name="Blanchette R.A."/>
            <person name="Henrissat B."/>
            <person name="Martin F."/>
            <person name="Cullen D."/>
            <person name="Hibbett D.S."/>
            <person name="Grigoriev I.V."/>
        </authorList>
    </citation>
    <scope>NUCLEOTIDE SEQUENCE [LARGE SCALE GENOMIC DNA]</scope>
    <source>
        <strain evidence="4">FD-172 SS1</strain>
    </source>
</reference>